<comment type="subcellular location">
    <subcellularLocation>
        <location evidence="1">Cell outer membrane</location>
    </subcellularLocation>
</comment>
<dbReference type="SUPFAM" id="SSF56925">
    <property type="entry name" value="OMPA-like"/>
    <property type="match status" value="1"/>
</dbReference>
<evidence type="ECO:0000256" key="6">
    <source>
        <dbReference type="SAM" id="SignalP"/>
    </source>
</evidence>
<dbReference type="AlphaFoldDB" id="A0A0R3LTZ7"/>
<evidence type="ECO:0000256" key="4">
    <source>
        <dbReference type="ARBA" id="ARBA00023237"/>
    </source>
</evidence>
<evidence type="ECO:0000256" key="1">
    <source>
        <dbReference type="ARBA" id="ARBA00004442"/>
    </source>
</evidence>
<feature type="signal peptide" evidence="6">
    <location>
        <begin position="1"/>
        <end position="20"/>
    </location>
</feature>
<proteinExistence type="inferred from homology"/>
<dbReference type="InterPro" id="IPR051692">
    <property type="entry name" value="OMP-like"/>
</dbReference>
<sequence>MKKLVIAASILAASAVSALAADMPARIAKAPVVPPVVTYDWSGIYVGGAVGGAWHDTAGNFFNAPPLLWGTGNSDTALIYGGFAGIQKQWGNFVLGIEGGYNALDNGFNTTNSAGVIGERCGISALAAGSSCQSRINDIWYIGGRVGYAWNRFMVYGQGGYAQADIDTQTIVNATGVTFDHAGASHGGWYAGVGAEYAVLDNLILGIDYKHYEFDSKQHNCNLALASCGGAAFFRNVDADVDAVMARLSYKFNPWPTGPVVARY</sequence>
<dbReference type="EMBL" id="LLXX01000076">
    <property type="protein sequence ID" value="KRR08579.1"/>
    <property type="molecule type" value="Genomic_DNA"/>
</dbReference>
<keyword evidence="2 6" id="KW-0732">Signal</keyword>
<keyword evidence="3" id="KW-0472">Membrane</keyword>
<keyword evidence="9" id="KW-1185">Reference proteome</keyword>
<gene>
    <name evidence="8" type="ORF">CP49_19695</name>
</gene>
<comment type="caution">
    <text evidence="8">The sequence shown here is derived from an EMBL/GenBank/DDBJ whole genome shotgun (WGS) entry which is preliminary data.</text>
</comment>
<dbReference type="RefSeq" id="WP_057850519.1">
    <property type="nucleotide sequence ID" value="NZ_LLXX01000076.1"/>
</dbReference>
<feature type="chain" id="PRO_5009797151" description="Outer membrane protein beta-barrel domain-containing protein" evidence="6">
    <location>
        <begin position="21"/>
        <end position="264"/>
    </location>
</feature>
<name>A0A0R3LTZ7_9BRAD</name>
<organism evidence="8 9">
    <name type="scientific">Bradyrhizobium valentinum</name>
    <dbReference type="NCBI Taxonomy" id="1518501"/>
    <lineage>
        <taxon>Bacteria</taxon>
        <taxon>Pseudomonadati</taxon>
        <taxon>Pseudomonadota</taxon>
        <taxon>Alphaproteobacteria</taxon>
        <taxon>Hyphomicrobiales</taxon>
        <taxon>Nitrobacteraceae</taxon>
        <taxon>Bradyrhizobium</taxon>
    </lineage>
</organism>
<evidence type="ECO:0000256" key="2">
    <source>
        <dbReference type="ARBA" id="ARBA00022729"/>
    </source>
</evidence>
<comment type="similarity">
    <text evidence="5">Belongs to the Omp25/RopB family.</text>
</comment>
<dbReference type="STRING" id="1518501.CQ10_06980"/>
<evidence type="ECO:0000313" key="9">
    <source>
        <dbReference type="Proteomes" id="UP000051913"/>
    </source>
</evidence>
<keyword evidence="4" id="KW-0998">Cell outer membrane</keyword>
<evidence type="ECO:0000256" key="3">
    <source>
        <dbReference type="ARBA" id="ARBA00023136"/>
    </source>
</evidence>
<evidence type="ECO:0000256" key="5">
    <source>
        <dbReference type="ARBA" id="ARBA00038306"/>
    </source>
</evidence>
<feature type="domain" description="Outer membrane protein beta-barrel" evidence="7">
    <location>
        <begin position="9"/>
        <end position="252"/>
    </location>
</feature>
<dbReference type="InterPro" id="IPR027385">
    <property type="entry name" value="Beta-barrel_OMP"/>
</dbReference>
<evidence type="ECO:0000259" key="7">
    <source>
        <dbReference type="Pfam" id="PF13505"/>
    </source>
</evidence>
<dbReference type="Pfam" id="PF13505">
    <property type="entry name" value="OMP_b-brl"/>
    <property type="match status" value="1"/>
</dbReference>
<accession>A0A0R3LTZ7</accession>
<dbReference type="GO" id="GO:0009279">
    <property type="term" value="C:cell outer membrane"/>
    <property type="evidence" value="ECO:0007669"/>
    <property type="project" value="UniProtKB-SubCell"/>
</dbReference>
<dbReference type="PANTHER" id="PTHR34001">
    <property type="entry name" value="BLL7405 PROTEIN"/>
    <property type="match status" value="1"/>
</dbReference>
<dbReference type="InterPro" id="IPR011250">
    <property type="entry name" value="OMP/PagP_B-barrel"/>
</dbReference>
<reference evidence="8 9" key="1">
    <citation type="submission" date="2014-03" db="EMBL/GenBank/DDBJ databases">
        <title>Bradyrhizobium valentinum sp. nov., isolated from effective nodules of Lupinus mariae-josephae, a lupine endemic of basic-lime soils in Eastern Spain.</title>
        <authorList>
            <person name="Duran D."/>
            <person name="Rey L."/>
            <person name="Navarro A."/>
            <person name="Busquets A."/>
            <person name="Imperial J."/>
            <person name="Ruiz-Argueso T."/>
        </authorList>
    </citation>
    <scope>NUCLEOTIDE SEQUENCE [LARGE SCALE GENOMIC DNA]</scope>
    <source>
        <strain evidence="8 9">LmjM3</strain>
    </source>
</reference>
<dbReference type="PANTHER" id="PTHR34001:SF3">
    <property type="entry name" value="BLL7405 PROTEIN"/>
    <property type="match status" value="1"/>
</dbReference>
<dbReference type="Proteomes" id="UP000051913">
    <property type="component" value="Unassembled WGS sequence"/>
</dbReference>
<evidence type="ECO:0000313" key="8">
    <source>
        <dbReference type="EMBL" id="KRR08579.1"/>
    </source>
</evidence>
<dbReference type="Gene3D" id="2.40.160.20">
    <property type="match status" value="1"/>
</dbReference>
<protein>
    <recommendedName>
        <fullName evidence="7">Outer membrane protein beta-barrel domain-containing protein</fullName>
    </recommendedName>
</protein>